<dbReference type="OrthoDB" id="9895905at2"/>
<sequence>MNFKSSLIFRKVVLASFISAVMSFSGASIACEEMHGSAQTPIENEEKIVAYLKRKGFITEEMDAEAQREVLLAFVRAPKEFDPRKMKPPKLELSPSAKQEG</sequence>
<accession>A0A4Q0YMW0</accession>
<comment type="caution">
    <text evidence="3">The sequence shown here is derived from an EMBL/GenBank/DDBJ whole genome shotgun (WGS) entry which is preliminary data.</text>
</comment>
<feature type="signal peptide" evidence="2">
    <location>
        <begin position="1"/>
        <end position="30"/>
    </location>
</feature>
<feature type="region of interest" description="Disordered" evidence="1">
    <location>
        <begin position="82"/>
        <end position="101"/>
    </location>
</feature>
<gene>
    <name evidence="3" type="ORF">CS022_16960</name>
</gene>
<dbReference type="RefSeq" id="WP_129123256.1">
    <property type="nucleotide sequence ID" value="NZ_PEIB01000024.1"/>
</dbReference>
<name>A0A4Q0YMW0_9GAMM</name>
<organism evidence="3 4">
    <name type="scientific">Veronia nyctiphanis</name>
    <dbReference type="NCBI Taxonomy" id="1278244"/>
    <lineage>
        <taxon>Bacteria</taxon>
        <taxon>Pseudomonadati</taxon>
        <taxon>Pseudomonadota</taxon>
        <taxon>Gammaproteobacteria</taxon>
        <taxon>Vibrionales</taxon>
        <taxon>Vibrionaceae</taxon>
        <taxon>Veronia</taxon>
    </lineage>
</organism>
<keyword evidence="2" id="KW-0732">Signal</keyword>
<keyword evidence="4" id="KW-1185">Reference proteome</keyword>
<proteinExistence type="predicted"/>
<dbReference type="Proteomes" id="UP000290287">
    <property type="component" value="Unassembled WGS sequence"/>
</dbReference>
<evidence type="ECO:0000256" key="2">
    <source>
        <dbReference type="SAM" id="SignalP"/>
    </source>
</evidence>
<reference evidence="3 4" key="1">
    <citation type="submission" date="2017-10" db="EMBL/GenBank/DDBJ databases">
        <title>Nyctiphanis sp. nov., isolated from the stomach of the euphausiid Nyctiphanes simplex (Hansen, 1911) in the Gulf of California.</title>
        <authorList>
            <person name="Gomez-Gil B."/>
            <person name="Aguilar-Mendez M."/>
            <person name="Lopez-Cortes A."/>
            <person name="Gomez-Gutierrez J."/>
            <person name="Roque A."/>
            <person name="Lang E."/>
            <person name="Gonzalez-Castillo A."/>
        </authorList>
    </citation>
    <scope>NUCLEOTIDE SEQUENCE [LARGE SCALE GENOMIC DNA]</scope>
    <source>
        <strain evidence="3 4">CAIM 600</strain>
    </source>
</reference>
<dbReference type="PROSITE" id="PS51257">
    <property type="entry name" value="PROKAR_LIPOPROTEIN"/>
    <property type="match status" value="1"/>
</dbReference>
<evidence type="ECO:0000313" key="4">
    <source>
        <dbReference type="Proteomes" id="UP000290287"/>
    </source>
</evidence>
<protein>
    <submittedName>
        <fullName evidence="3">Uncharacterized protein</fullName>
    </submittedName>
</protein>
<evidence type="ECO:0000256" key="1">
    <source>
        <dbReference type="SAM" id="MobiDB-lite"/>
    </source>
</evidence>
<dbReference type="EMBL" id="PEIB01000024">
    <property type="protein sequence ID" value="RXJ72237.1"/>
    <property type="molecule type" value="Genomic_DNA"/>
</dbReference>
<evidence type="ECO:0000313" key="3">
    <source>
        <dbReference type="EMBL" id="RXJ72237.1"/>
    </source>
</evidence>
<feature type="chain" id="PRO_5020607426" evidence="2">
    <location>
        <begin position="31"/>
        <end position="101"/>
    </location>
</feature>
<dbReference type="AlphaFoldDB" id="A0A4Q0YMW0"/>